<protein>
    <recommendedName>
        <fullName evidence="8">Tic20 family protein</fullName>
    </recommendedName>
</protein>
<evidence type="ECO:0000256" key="2">
    <source>
        <dbReference type="ARBA" id="ARBA00022692"/>
    </source>
</evidence>
<sequence>MTHPIPNPYGHELSAPSGEERTWAVLGHLAAIIAAVVSVGWLSFVGPLLIWALYKDRSAFVRRAAAGAFNFNLAIWAMIIVGWILFITVIGIPVAVLLWIVAGIAGLFFHIRAAVKANRGESYSYPWQIRVLS</sequence>
<feature type="transmembrane region" description="Helical" evidence="5">
    <location>
        <begin position="66"/>
        <end position="90"/>
    </location>
</feature>
<comment type="subcellular location">
    <subcellularLocation>
        <location evidence="1">Membrane</location>
        <topology evidence="1">Multi-pass membrane protein</topology>
    </subcellularLocation>
</comment>
<comment type="caution">
    <text evidence="6">The sequence shown here is derived from an EMBL/GenBank/DDBJ whole genome shotgun (WGS) entry which is preliminary data.</text>
</comment>
<reference evidence="6 7" key="1">
    <citation type="submission" date="2018-10" db="EMBL/GenBank/DDBJ databases">
        <title>Sequencing the genomes of 1000 actinobacteria strains.</title>
        <authorList>
            <person name="Klenk H.-P."/>
        </authorList>
    </citation>
    <scope>NUCLEOTIDE SEQUENCE [LARGE SCALE GENOMIC DNA]</scope>
    <source>
        <strain evidence="6 7">DSM 44267</strain>
    </source>
</reference>
<dbReference type="InterPro" id="IPR019109">
    <property type="entry name" value="MamF_MmsF"/>
</dbReference>
<dbReference type="RefSeq" id="WP_121031120.1">
    <property type="nucleotide sequence ID" value="NZ_RBXT01000001.1"/>
</dbReference>
<evidence type="ECO:0000256" key="1">
    <source>
        <dbReference type="ARBA" id="ARBA00004141"/>
    </source>
</evidence>
<evidence type="ECO:0000256" key="4">
    <source>
        <dbReference type="ARBA" id="ARBA00023136"/>
    </source>
</evidence>
<proteinExistence type="predicted"/>
<dbReference type="OrthoDB" id="9808930at2"/>
<name>A0A495XRZ9_9MICO</name>
<organism evidence="6 7">
    <name type="scientific">Terracoccus luteus</name>
    <dbReference type="NCBI Taxonomy" id="53356"/>
    <lineage>
        <taxon>Bacteria</taxon>
        <taxon>Bacillati</taxon>
        <taxon>Actinomycetota</taxon>
        <taxon>Actinomycetes</taxon>
        <taxon>Micrococcales</taxon>
        <taxon>Intrasporangiaceae</taxon>
        <taxon>Terracoccus</taxon>
    </lineage>
</organism>
<keyword evidence="4 5" id="KW-0472">Membrane</keyword>
<keyword evidence="2 5" id="KW-0812">Transmembrane</keyword>
<evidence type="ECO:0000313" key="7">
    <source>
        <dbReference type="Proteomes" id="UP000278440"/>
    </source>
</evidence>
<feature type="transmembrane region" description="Helical" evidence="5">
    <location>
        <begin position="29"/>
        <end position="54"/>
    </location>
</feature>
<dbReference type="Pfam" id="PF09685">
    <property type="entry name" value="MamF_MmsF"/>
    <property type="match status" value="1"/>
</dbReference>
<gene>
    <name evidence="6" type="ORF">DFJ68_0741</name>
</gene>
<evidence type="ECO:0008006" key="8">
    <source>
        <dbReference type="Google" id="ProtNLM"/>
    </source>
</evidence>
<dbReference type="AlphaFoldDB" id="A0A495XRZ9"/>
<dbReference type="Proteomes" id="UP000278440">
    <property type="component" value="Unassembled WGS sequence"/>
</dbReference>
<evidence type="ECO:0000256" key="3">
    <source>
        <dbReference type="ARBA" id="ARBA00022989"/>
    </source>
</evidence>
<feature type="transmembrane region" description="Helical" evidence="5">
    <location>
        <begin position="96"/>
        <end position="115"/>
    </location>
</feature>
<dbReference type="EMBL" id="RBXT01000001">
    <property type="protein sequence ID" value="RKT77321.1"/>
    <property type="molecule type" value="Genomic_DNA"/>
</dbReference>
<evidence type="ECO:0000313" key="6">
    <source>
        <dbReference type="EMBL" id="RKT77321.1"/>
    </source>
</evidence>
<keyword evidence="3 5" id="KW-1133">Transmembrane helix</keyword>
<evidence type="ECO:0000256" key="5">
    <source>
        <dbReference type="SAM" id="Phobius"/>
    </source>
</evidence>
<keyword evidence="7" id="KW-1185">Reference proteome</keyword>
<accession>A0A495XRZ9</accession>